<dbReference type="InterPro" id="IPR013022">
    <property type="entry name" value="Xyl_isomerase-like_TIM-brl"/>
</dbReference>
<keyword evidence="2" id="KW-0413">Isomerase</keyword>
<dbReference type="PANTHER" id="PTHR12110">
    <property type="entry name" value="HYDROXYPYRUVATE ISOMERASE"/>
    <property type="match status" value="1"/>
</dbReference>
<dbReference type="EMBL" id="DXCO01000029">
    <property type="protein sequence ID" value="HIY78138.1"/>
    <property type="molecule type" value="Genomic_DNA"/>
</dbReference>
<evidence type="ECO:0000313" key="2">
    <source>
        <dbReference type="EMBL" id="HIY78138.1"/>
    </source>
</evidence>
<feature type="domain" description="Xylose isomerase-like TIM barrel" evidence="1">
    <location>
        <begin position="18"/>
        <end position="275"/>
    </location>
</feature>
<dbReference type="Proteomes" id="UP000824135">
    <property type="component" value="Unassembled WGS sequence"/>
</dbReference>
<dbReference type="InterPro" id="IPR036237">
    <property type="entry name" value="Xyl_isomerase-like_sf"/>
</dbReference>
<comment type="caution">
    <text evidence="2">The sequence shown here is derived from an EMBL/GenBank/DDBJ whole genome shotgun (WGS) entry which is preliminary data.</text>
</comment>
<gene>
    <name evidence="2" type="ORF">H9728_03760</name>
</gene>
<dbReference type="Gene3D" id="3.20.20.150">
    <property type="entry name" value="Divalent-metal-dependent TIM barrel enzymes"/>
    <property type="match status" value="1"/>
</dbReference>
<dbReference type="GO" id="GO:0016853">
    <property type="term" value="F:isomerase activity"/>
    <property type="evidence" value="ECO:0007669"/>
    <property type="project" value="UniProtKB-KW"/>
</dbReference>
<dbReference type="SUPFAM" id="SSF51658">
    <property type="entry name" value="Xylose isomerase-like"/>
    <property type="match status" value="1"/>
</dbReference>
<evidence type="ECO:0000259" key="1">
    <source>
        <dbReference type="Pfam" id="PF01261"/>
    </source>
</evidence>
<reference evidence="2" key="2">
    <citation type="submission" date="2021-04" db="EMBL/GenBank/DDBJ databases">
        <authorList>
            <person name="Gilroy R."/>
        </authorList>
    </citation>
    <scope>NUCLEOTIDE SEQUENCE</scope>
    <source>
        <strain evidence="2">CHK199-9574</strain>
    </source>
</reference>
<sequence>MKIGVILESFRKKFAEAVKEAAALGVNGVQMYANSETVHEKMTRENVREVKSMLEGEGLEVSALCGDFGCAMYYTKDRALIDREKRIMEIAKELGTDIVTTHIGVVPEEINCPQYESMHLVCRELAEFADSMGGHFAVETGPETAVRLKAFLDGLGSRGVAVNLDPANLVMCAGDNPAESVRVLKDYIVHTHAKDGIMLKKSDTRTLYAPSYFGLEQADWGEHIKEMPLGEGGVPWNDYIAALREIGYDGYLTIERECGDTPSKDIAAAVSFLKKHIGG</sequence>
<accession>A0A9D1Z8D3</accession>
<protein>
    <submittedName>
        <fullName evidence="2">Sugar phosphate isomerase/epimerase</fullName>
    </submittedName>
</protein>
<evidence type="ECO:0000313" key="3">
    <source>
        <dbReference type="Proteomes" id="UP000824135"/>
    </source>
</evidence>
<dbReference type="InterPro" id="IPR050312">
    <property type="entry name" value="IolE/XylAMocC-like"/>
</dbReference>
<dbReference type="Pfam" id="PF01261">
    <property type="entry name" value="AP_endonuc_2"/>
    <property type="match status" value="1"/>
</dbReference>
<organism evidence="2 3">
    <name type="scientific">Candidatus Borkfalkia excrementavium</name>
    <dbReference type="NCBI Taxonomy" id="2838505"/>
    <lineage>
        <taxon>Bacteria</taxon>
        <taxon>Bacillati</taxon>
        <taxon>Bacillota</taxon>
        <taxon>Clostridia</taxon>
        <taxon>Christensenellales</taxon>
        <taxon>Christensenellaceae</taxon>
        <taxon>Candidatus Borkfalkia</taxon>
    </lineage>
</organism>
<reference evidence="2" key="1">
    <citation type="journal article" date="2021" name="PeerJ">
        <title>Extensive microbial diversity within the chicken gut microbiome revealed by metagenomics and culture.</title>
        <authorList>
            <person name="Gilroy R."/>
            <person name="Ravi A."/>
            <person name="Getino M."/>
            <person name="Pursley I."/>
            <person name="Horton D.L."/>
            <person name="Alikhan N.F."/>
            <person name="Baker D."/>
            <person name="Gharbi K."/>
            <person name="Hall N."/>
            <person name="Watson M."/>
            <person name="Adriaenssens E.M."/>
            <person name="Foster-Nyarko E."/>
            <person name="Jarju S."/>
            <person name="Secka A."/>
            <person name="Antonio M."/>
            <person name="Oren A."/>
            <person name="Chaudhuri R.R."/>
            <person name="La Ragione R."/>
            <person name="Hildebrand F."/>
            <person name="Pallen M.J."/>
        </authorList>
    </citation>
    <scope>NUCLEOTIDE SEQUENCE</scope>
    <source>
        <strain evidence="2">CHK199-9574</strain>
    </source>
</reference>
<dbReference type="PANTHER" id="PTHR12110:SF41">
    <property type="entry name" value="INOSOSE DEHYDRATASE"/>
    <property type="match status" value="1"/>
</dbReference>
<proteinExistence type="predicted"/>
<dbReference type="AlphaFoldDB" id="A0A9D1Z8D3"/>
<name>A0A9D1Z8D3_9FIRM</name>